<feature type="region of interest" description="Disordered" evidence="1">
    <location>
        <begin position="32"/>
        <end position="193"/>
    </location>
</feature>
<comment type="caution">
    <text evidence="3">The sequence shown here is derived from an EMBL/GenBank/DDBJ whole genome shotgun (WGS) entry which is preliminary data.</text>
</comment>
<organism evidence="3 4">
    <name type="scientific">Gulosibacter bifidus</name>
    <dbReference type="NCBI Taxonomy" id="272239"/>
    <lineage>
        <taxon>Bacteria</taxon>
        <taxon>Bacillati</taxon>
        <taxon>Actinomycetota</taxon>
        <taxon>Actinomycetes</taxon>
        <taxon>Micrococcales</taxon>
        <taxon>Microbacteriaceae</taxon>
        <taxon>Gulosibacter</taxon>
    </lineage>
</organism>
<evidence type="ECO:0000256" key="1">
    <source>
        <dbReference type="SAM" id="MobiDB-lite"/>
    </source>
</evidence>
<dbReference type="PROSITE" id="PS51257">
    <property type="entry name" value="PROKAR_LIPOPROTEIN"/>
    <property type="match status" value="1"/>
</dbReference>
<name>A0ABW5RIQ8_9MICO</name>
<dbReference type="RefSeq" id="WP_066055913.1">
    <property type="nucleotide sequence ID" value="NZ_JBHUNF010000003.1"/>
</dbReference>
<feature type="signal peptide" evidence="2">
    <location>
        <begin position="1"/>
        <end position="21"/>
    </location>
</feature>
<evidence type="ECO:0000313" key="4">
    <source>
        <dbReference type="Proteomes" id="UP001597453"/>
    </source>
</evidence>
<feature type="compositionally biased region" description="Pro residues" evidence="1">
    <location>
        <begin position="129"/>
        <end position="139"/>
    </location>
</feature>
<protein>
    <recommendedName>
        <fullName evidence="5">Lipoprotein</fullName>
    </recommendedName>
</protein>
<gene>
    <name evidence="3" type="ORF">ACFSUQ_05310</name>
</gene>
<feature type="compositionally biased region" description="Polar residues" evidence="1">
    <location>
        <begin position="156"/>
        <end position="165"/>
    </location>
</feature>
<keyword evidence="4" id="KW-1185">Reference proteome</keyword>
<evidence type="ECO:0000256" key="2">
    <source>
        <dbReference type="SAM" id="SignalP"/>
    </source>
</evidence>
<evidence type="ECO:0000313" key="3">
    <source>
        <dbReference type="EMBL" id="MFD2674719.1"/>
    </source>
</evidence>
<dbReference type="Proteomes" id="UP001597453">
    <property type="component" value="Unassembled WGS sequence"/>
</dbReference>
<accession>A0ABW5RIQ8</accession>
<sequence>MDVRRVTLAAAMSFISACCLAGCVLAPAVSSAFHRDGPTTTPEPRNFTSKPQPSRTPLMPDQSVSPSSVPSEDGSMLPDDSQYANGSGGADSAPDGGDADAGAPSGSAPDSGSGSGGSADGVKKSTPKQQPPNPAPAPEPSEEESPSQPMDAPTDDISTPSNVSPGGSGGFEYWPEDSTEFDNSRYFDPSATD</sequence>
<feature type="compositionally biased region" description="Low complexity" evidence="1">
    <location>
        <begin position="90"/>
        <end position="112"/>
    </location>
</feature>
<proteinExistence type="predicted"/>
<evidence type="ECO:0008006" key="5">
    <source>
        <dbReference type="Google" id="ProtNLM"/>
    </source>
</evidence>
<dbReference type="EMBL" id="JBHUNF010000003">
    <property type="protein sequence ID" value="MFD2674719.1"/>
    <property type="molecule type" value="Genomic_DNA"/>
</dbReference>
<reference evidence="4" key="1">
    <citation type="journal article" date="2019" name="Int. J. Syst. Evol. Microbiol.">
        <title>The Global Catalogue of Microorganisms (GCM) 10K type strain sequencing project: providing services to taxonomists for standard genome sequencing and annotation.</title>
        <authorList>
            <consortium name="The Broad Institute Genomics Platform"/>
            <consortium name="The Broad Institute Genome Sequencing Center for Infectious Disease"/>
            <person name="Wu L."/>
            <person name="Ma J."/>
        </authorList>
    </citation>
    <scope>NUCLEOTIDE SEQUENCE [LARGE SCALE GENOMIC DNA]</scope>
    <source>
        <strain evidence="4">TISTR 1511</strain>
    </source>
</reference>
<feature type="chain" id="PRO_5046440947" description="Lipoprotein" evidence="2">
    <location>
        <begin position="22"/>
        <end position="193"/>
    </location>
</feature>
<feature type="compositionally biased region" description="Polar residues" evidence="1">
    <location>
        <begin position="38"/>
        <end position="55"/>
    </location>
</feature>
<keyword evidence="2" id="KW-0732">Signal</keyword>